<dbReference type="GO" id="GO:0005506">
    <property type="term" value="F:iron ion binding"/>
    <property type="evidence" value="ECO:0007669"/>
    <property type="project" value="InterPro"/>
</dbReference>
<keyword evidence="4" id="KW-1185">Reference proteome</keyword>
<organism evidence="3 5">
    <name type="scientific">Borrelia miyamotoi</name>
    <dbReference type="NCBI Taxonomy" id="47466"/>
    <lineage>
        <taxon>Bacteria</taxon>
        <taxon>Pseudomonadati</taxon>
        <taxon>Spirochaetota</taxon>
        <taxon>Spirochaetia</taxon>
        <taxon>Spirochaetales</taxon>
        <taxon>Borreliaceae</taxon>
        <taxon>Borrelia</taxon>
    </lineage>
</organism>
<evidence type="ECO:0000313" key="2">
    <source>
        <dbReference type="EMBL" id="ATQ16276.1"/>
    </source>
</evidence>
<evidence type="ECO:0000313" key="5">
    <source>
        <dbReference type="Proteomes" id="UP000291995"/>
    </source>
</evidence>
<dbReference type="SUPFAM" id="SSF82649">
    <property type="entry name" value="SufE/NifU"/>
    <property type="match status" value="1"/>
</dbReference>
<dbReference type="Proteomes" id="UP000291995">
    <property type="component" value="Chromosome"/>
</dbReference>
<dbReference type="RefSeq" id="WP_025444025.1">
    <property type="nucleotide sequence ID" value="NZ_AP024371.1"/>
</dbReference>
<dbReference type="GO" id="GO:0051536">
    <property type="term" value="F:iron-sulfur cluster binding"/>
    <property type="evidence" value="ECO:0007669"/>
    <property type="project" value="InterPro"/>
</dbReference>
<accession>A0AAP9CGD7</accession>
<dbReference type="InterPro" id="IPR002871">
    <property type="entry name" value="NIF_FeS_clus_asmbl_NifU_N"/>
</dbReference>
<dbReference type="GeneID" id="75117800"/>
<dbReference type="EMBL" id="CP024333">
    <property type="protein sequence ID" value="ATQ16276.1"/>
    <property type="molecule type" value="Genomic_DNA"/>
</dbReference>
<reference evidence="5" key="1">
    <citation type="submission" date="2019-03" db="EMBL/GenBank/DDBJ databases">
        <title>Whole genome sequencing of Borrelia miyamotoi strains isolated at the Russian territory.</title>
        <authorList>
            <person name="Kuleshov K.V."/>
            <person name="Platonov A.E."/>
            <person name="Goptar I.A."/>
            <person name="Shipulin G.A."/>
            <person name="Markelov M.L."/>
            <person name="Koetsveld J."/>
            <person name="Kolyasnikova N.M."/>
            <person name="Sarksyan D.S."/>
            <person name="Toporkova M.G."/>
            <person name="Hovius J.W."/>
        </authorList>
    </citation>
    <scope>NUCLEOTIDE SEQUENCE [LARGE SCALE GENOMIC DNA]</scope>
    <source>
        <strain evidence="2 4">Yekat-1</strain>
        <strain evidence="5">Yekat-76</strain>
    </source>
</reference>
<evidence type="ECO:0000259" key="1">
    <source>
        <dbReference type="Pfam" id="PF01592"/>
    </source>
</evidence>
<name>A0AAP9CGD7_9SPIR</name>
<dbReference type="Gene3D" id="3.90.1010.10">
    <property type="match status" value="1"/>
</dbReference>
<evidence type="ECO:0000313" key="4">
    <source>
        <dbReference type="Proteomes" id="UP000230633"/>
    </source>
</evidence>
<protein>
    <submittedName>
        <fullName evidence="3">Iron-sulfur cluster assembly scaffold protein</fullName>
    </submittedName>
</protein>
<dbReference type="AlphaFoldDB" id="A0AAP9CGD7"/>
<dbReference type="Pfam" id="PF01592">
    <property type="entry name" value="NifU_N"/>
    <property type="match status" value="1"/>
</dbReference>
<sequence length="134" mass="16041">MFSEKIKKELIRLSKLNQYYFKTDKNQNPTYHQSKCGDKIVFQIKEDNEKIRLKYNAHGCIILLSSAYILTELCDNKPRKAILEFTIKTINKKFEKLEEIDKKLKNFENFLHTNRKDCFMLPYKALNEILNNTK</sequence>
<gene>
    <name evidence="2" type="ORF">CNO13_03840</name>
    <name evidence="3" type="ORF">EZU67_03825</name>
</gene>
<proteinExistence type="predicted"/>
<dbReference type="GO" id="GO:0016226">
    <property type="term" value="P:iron-sulfur cluster assembly"/>
    <property type="evidence" value="ECO:0007669"/>
    <property type="project" value="InterPro"/>
</dbReference>
<feature type="domain" description="NIF system FeS cluster assembly NifU N-terminal" evidence="1">
    <location>
        <begin position="28"/>
        <end position="98"/>
    </location>
</feature>
<evidence type="ECO:0000313" key="3">
    <source>
        <dbReference type="EMBL" id="QBK62267.1"/>
    </source>
</evidence>
<dbReference type="EMBL" id="CP036557">
    <property type="protein sequence ID" value="QBK62267.1"/>
    <property type="molecule type" value="Genomic_DNA"/>
</dbReference>
<dbReference type="Proteomes" id="UP000230633">
    <property type="component" value="Chromosome"/>
</dbReference>
<reference evidence="3" key="2">
    <citation type="submission" date="2022-12" db="EMBL/GenBank/DDBJ databases">
        <title>Whole genome sequencing of Borrelia miyamotoi strains isolated at the Russian territory.</title>
        <authorList>
            <person name="Kuleshov K.V."/>
            <person name="Platonov A.E."/>
            <person name="Goptar I.A."/>
            <person name="Shipulin G.A."/>
            <person name="Markelov M.L."/>
            <person name="Koetsveld J."/>
            <person name="Kolyasnikova N.M."/>
            <person name="Sarksyan D.S."/>
            <person name="Toporkova M.G."/>
            <person name="Hovius J.W."/>
        </authorList>
    </citation>
    <scope>NUCLEOTIDE SEQUENCE</scope>
    <source>
        <strain evidence="3">Yekat-76</strain>
    </source>
</reference>